<evidence type="ECO:0000313" key="2">
    <source>
        <dbReference type="EMBL" id="MCA9727769.1"/>
    </source>
</evidence>
<keyword evidence="1" id="KW-0472">Membrane</keyword>
<reference evidence="2" key="1">
    <citation type="submission" date="2020-04" db="EMBL/GenBank/DDBJ databases">
        <authorList>
            <person name="Zhang T."/>
        </authorList>
    </citation>
    <scope>NUCLEOTIDE SEQUENCE</scope>
    <source>
        <strain evidence="2">HKST-UBA01</strain>
    </source>
</reference>
<proteinExistence type="predicted"/>
<sequence length="149" mass="16047">MDELFHNRLLWTTVIASLVAQGLKVVLALFTESPAKAFSRVLETGGMPSAHSAAVSALATGVGLTHGWGSPFFALSAVFGYIVIYDATGIRRHAGMHAALLNRLMHELRHLMDEDVVPREALKTLLGHTYPQVLMGIILGIAIGAVSFR</sequence>
<dbReference type="InterPro" id="IPR003832">
    <property type="entry name" value="DUF212"/>
</dbReference>
<dbReference type="Proteomes" id="UP000697710">
    <property type="component" value="Unassembled WGS sequence"/>
</dbReference>
<dbReference type="EMBL" id="JAGQHR010000232">
    <property type="protein sequence ID" value="MCA9727769.1"/>
    <property type="molecule type" value="Genomic_DNA"/>
</dbReference>
<protein>
    <submittedName>
        <fullName evidence="2">Divergent PAP2 family protein</fullName>
    </submittedName>
</protein>
<gene>
    <name evidence="2" type="ORF">KC729_08810</name>
</gene>
<organism evidence="2 3">
    <name type="scientific">Eiseniibacteriota bacterium</name>
    <dbReference type="NCBI Taxonomy" id="2212470"/>
    <lineage>
        <taxon>Bacteria</taxon>
        <taxon>Candidatus Eiseniibacteriota</taxon>
    </lineage>
</organism>
<keyword evidence="1" id="KW-1133">Transmembrane helix</keyword>
<evidence type="ECO:0000256" key="1">
    <source>
        <dbReference type="SAM" id="Phobius"/>
    </source>
</evidence>
<dbReference type="AlphaFoldDB" id="A0A956RQM5"/>
<dbReference type="PANTHER" id="PTHR31446">
    <property type="entry name" value="ACID PHOSPHATASE/VANADIUM-DEPENDENT HALOPEROXIDASE-RELATED PROTEIN"/>
    <property type="match status" value="1"/>
</dbReference>
<evidence type="ECO:0000313" key="3">
    <source>
        <dbReference type="Proteomes" id="UP000697710"/>
    </source>
</evidence>
<dbReference type="Pfam" id="PF02681">
    <property type="entry name" value="DUF212"/>
    <property type="match status" value="1"/>
</dbReference>
<keyword evidence="1" id="KW-0812">Transmembrane</keyword>
<accession>A0A956RQM5</accession>
<name>A0A956RQM5_UNCEI</name>
<reference evidence="2" key="2">
    <citation type="journal article" date="2021" name="Microbiome">
        <title>Successional dynamics and alternative stable states in a saline activated sludge microbial community over 9 years.</title>
        <authorList>
            <person name="Wang Y."/>
            <person name="Ye J."/>
            <person name="Ju F."/>
            <person name="Liu L."/>
            <person name="Boyd J.A."/>
            <person name="Deng Y."/>
            <person name="Parks D.H."/>
            <person name="Jiang X."/>
            <person name="Yin X."/>
            <person name="Woodcroft B.J."/>
            <person name="Tyson G.W."/>
            <person name="Hugenholtz P."/>
            <person name="Polz M.F."/>
            <person name="Zhang T."/>
        </authorList>
    </citation>
    <scope>NUCLEOTIDE SEQUENCE</scope>
    <source>
        <strain evidence="2">HKST-UBA01</strain>
    </source>
</reference>
<feature type="transmembrane region" description="Helical" evidence="1">
    <location>
        <begin position="68"/>
        <end position="87"/>
    </location>
</feature>
<feature type="transmembrane region" description="Helical" evidence="1">
    <location>
        <begin position="129"/>
        <end position="148"/>
    </location>
</feature>
<dbReference type="PANTHER" id="PTHR31446:SF29">
    <property type="entry name" value="ACID PHOSPHATASE_VANADIUM-DEPENDENT HALOPEROXIDASE-RELATED PROTEIN"/>
    <property type="match status" value="1"/>
</dbReference>
<comment type="caution">
    <text evidence="2">The sequence shown here is derived from an EMBL/GenBank/DDBJ whole genome shotgun (WGS) entry which is preliminary data.</text>
</comment>